<sequence>MSAEPGAPAPSRLLTAYAIAGIERIVPGTDLPAVLCTAIDRNRIEIKDGDVLVVASKIVAKAEGRIRQAGSRAAFESLVTEASLSEVAARTFDSGAGPAVVTVARTAAGTVQAAAGLDRSNADGHVVLHPADPDGSAAMLRAAFERWFGVRLAVVVSDSTSRPWRRGVFDFALGSAGLAGLDSQRGRPDDDGRVQTATERAVADEIAAAADLVKGAARGLPLAVVRGVGDLLDEADPGARALNRPEAEDWFRTGHVEAVHAALDSTGLAWPPASASGDDDVLTRVTRALGAARGRTGRTPGQDRWRLRVDGAGARILVQRSGANPLPEAEGHPLVEAAIGLGALVERLHTALHAEGLRARVRYDWAADASPKGAALAIELDLAPGTNAPERG</sequence>
<dbReference type="SUPFAM" id="SSF144010">
    <property type="entry name" value="CofE-like"/>
    <property type="match status" value="1"/>
</dbReference>
<dbReference type="Gene3D" id="3.90.1660.10">
    <property type="entry name" value="CofE-like domain"/>
    <property type="match status" value="1"/>
</dbReference>
<dbReference type="Gene3D" id="3.30.1330.100">
    <property type="entry name" value="CofE-like"/>
    <property type="match status" value="1"/>
</dbReference>
<feature type="domain" description="Coenzyme F420:L-glutamate ligase-like" evidence="1">
    <location>
        <begin position="22"/>
        <end position="227"/>
    </location>
</feature>
<reference evidence="3" key="1">
    <citation type="journal article" date="2019" name="Int. J. Syst. Evol. Microbiol.">
        <title>The Global Catalogue of Microorganisms (GCM) 10K type strain sequencing project: providing services to taxonomists for standard genome sequencing and annotation.</title>
        <authorList>
            <consortium name="The Broad Institute Genomics Platform"/>
            <consortium name="The Broad Institute Genome Sequencing Center for Infectious Disease"/>
            <person name="Wu L."/>
            <person name="Ma J."/>
        </authorList>
    </citation>
    <scope>NUCLEOTIDE SEQUENCE [LARGE SCALE GENOMIC DNA]</scope>
    <source>
        <strain evidence="3">JCM 17808</strain>
    </source>
</reference>
<keyword evidence="3" id="KW-1185">Reference proteome</keyword>
<gene>
    <name evidence="2" type="primary">cofE</name>
    <name evidence="2" type="ORF">GCM10023167_22260</name>
</gene>
<dbReference type="InterPro" id="IPR002847">
    <property type="entry name" value="F420-0_gamma-glut_ligase-dom"/>
</dbReference>
<evidence type="ECO:0000259" key="1">
    <source>
        <dbReference type="Pfam" id="PF01996"/>
    </source>
</evidence>
<evidence type="ECO:0000313" key="3">
    <source>
        <dbReference type="Proteomes" id="UP001500642"/>
    </source>
</evidence>
<protein>
    <submittedName>
        <fullName evidence="2">Coenzyme F420-0:L-glutamate ligase</fullName>
    </submittedName>
</protein>
<accession>A0ABP8JMT3</accession>
<dbReference type="Proteomes" id="UP001500642">
    <property type="component" value="Unassembled WGS sequence"/>
</dbReference>
<dbReference type="Pfam" id="PF01996">
    <property type="entry name" value="F420_ligase"/>
    <property type="match status" value="1"/>
</dbReference>
<dbReference type="PANTHER" id="PTHR47917">
    <property type="match status" value="1"/>
</dbReference>
<keyword evidence="2" id="KW-0436">Ligase</keyword>
<dbReference type="PANTHER" id="PTHR47917:SF1">
    <property type="entry name" value="COENZYME F420:L-GLUTAMATE LIGASE"/>
    <property type="match status" value="1"/>
</dbReference>
<organism evidence="2 3">
    <name type="scientific">Brevibacterium pityocampae</name>
    <dbReference type="NCBI Taxonomy" id="506594"/>
    <lineage>
        <taxon>Bacteria</taxon>
        <taxon>Bacillati</taxon>
        <taxon>Actinomycetota</taxon>
        <taxon>Actinomycetes</taxon>
        <taxon>Micrococcales</taxon>
        <taxon>Brevibacteriaceae</taxon>
        <taxon>Brevibacterium</taxon>
    </lineage>
</organism>
<comment type="caution">
    <text evidence="2">The sequence shown here is derived from an EMBL/GenBank/DDBJ whole genome shotgun (WGS) entry which is preliminary data.</text>
</comment>
<dbReference type="RefSeq" id="WP_247618841.1">
    <property type="nucleotide sequence ID" value="NZ_BAABGL010000017.1"/>
</dbReference>
<evidence type="ECO:0000313" key="2">
    <source>
        <dbReference type="EMBL" id="GAA4393336.1"/>
    </source>
</evidence>
<dbReference type="GO" id="GO:0016874">
    <property type="term" value="F:ligase activity"/>
    <property type="evidence" value="ECO:0007669"/>
    <property type="project" value="UniProtKB-KW"/>
</dbReference>
<name>A0ABP8JMT3_9MICO</name>
<dbReference type="EMBL" id="BAABGL010000017">
    <property type="protein sequence ID" value="GAA4393336.1"/>
    <property type="molecule type" value="Genomic_DNA"/>
</dbReference>
<proteinExistence type="predicted"/>